<feature type="compositionally biased region" description="Acidic residues" evidence="2">
    <location>
        <begin position="144"/>
        <end position="163"/>
    </location>
</feature>
<name>S2JW38_MUCC1</name>
<evidence type="ECO:0000313" key="5">
    <source>
        <dbReference type="Proteomes" id="UP000014254"/>
    </source>
</evidence>
<feature type="domain" description="C2H2-type" evidence="3">
    <location>
        <begin position="49"/>
        <end position="77"/>
    </location>
</feature>
<gene>
    <name evidence="4" type="ORF">HMPREF1544_00386</name>
</gene>
<dbReference type="VEuPathDB" id="FungiDB:HMPREF1544_00386"/>
<feature type="region of interest" description="Disordered" evidence="2">
    <location>
        <begin position="137"/>
        <end position="163"/>
    </location>
</feature>
<dbReference type="AlphaFoldDB" id="S2JW38"/>
<evidence type="ECO:0000313" key="4">
    <source>
        <dbReference type="EMBL" id="EPB92657.1"/>
    </source>
</evidence>
<dbReference type="PROSITE" id="PS50157">
    <property type="entry name" value="ZINC_FINGER_C2H2_2"/>
    <property type="match status" value="1"/>
</dbReference>
<dbReference type="InterPro" id="IPR013087">
    <property type="entry name" value="Znf_C2H2_type"/>
</dbReference>
<reference evidence="5" key="1">
    <citation type="submission" date="2013-05" db="EMBL/GenBank/DDBJ databases">
        <title>The Genome sequence of Mucor circinelloides f. circinelloides 1006PhL.</title>
        <authorList>
            <consortium name="The Broad Institute Genomics Platform"/>
            <person name="Cuomo C."/>
            <person name="Earl A."/>
            <person name="Findley K."/>
            <person name="Lee S.C."/>
            <person name="Walker B."/>
            <person name="Young S."/>
            <person name="Zeng Q."/>
            <person name="Gargeya S."/>
            <person name="Fitzgerald M."/>
            <person name="Haas B."/>
            <person name="Abouelleil A."/>
            <person name="Allen A.W."/>
            <person name="Alvarado L."/>
            <person name="Arachchi H.M."/>
            <person name="Berlin A.M."/>
            <person name="Chapman S.B."/>
            <person name="Gainer-Dewar J."/>
            <person name="Goldberg J."/>
            <person name="Griggs A."/>
            <person name="Gujja S."/>
            <person name="Hansen M."/>
            <person name="Howarth C."/>
            <person name="Imamovic A."/>
            <person name="Ireland A."/>
            <person name="Larimer J."/>
            <person name="McCowan C."/>
            <person name="Murphy C."/>
            <person name="Pearson M."/>
            <person name="Poon T.W."/>
            <person name="Priest M."/>
            <person name="Roberts A."/>
            <person name="Saif S."/>
            <person name="Shea T."/>
            <person name="Sisk P."/>
            <person name="Sykes S."/>
            <person name="Wortman J."/>
            <person name="Nusbaum C."/>
            <person name="Birren B."/>
        </authorList>
    </citation>
    <scope>NUCLEOTIDE SEQUENCE [LARGE SCALE GENOMIC DNA]</scope>
    <source>
        <strain evidence="5">1006PhL</strain>
    </source>
</reference>
<keyword evidence="5" id="KW-1185">Reference proteome</keyword>
<sequence>MAKAEETIKHDMDTANCNNTTFKTEIQQEDMVKSALRLDPEHSGRGYSYHCSICNISMANLKAVLDHRKLVHNTTKSKVKHFDLEPDIDDPNHYCIHALTQTGQRKGVLEPVIDDPNYQPHRRIAQSWISTYKYQRNTGPADVKDDDDYDDYDDNDDDNDDELEQDIDKAAYDQIINIRAFRSKNASNIKVRK</sequence>
<keyword evidence="1" id="KW-0863">Zinc-finger</keyword>
<evidence type="ECO:0000256" key="2">
    <source>
        <dbReference type="SAM" id="MobiDB-lite"/>
    </source>
</evidence>
<dbReference type="EMBL" id="KE123898">
    <property type="protein sequence ID" value="EPB92657.1"/>
    <property type="molecule type" value="Genomic_DNA"/>
</dbReference>
<evidence type="ECO:0000256" key="1">
    <source>
        <dbReference type="PROSITE-ProRule" id="PRU00042"/>
    </source>
</evidence>
<protein>
    <recommendedName>
        <fullName evidence="3">C2H2-type domain-containing protein</fullName>
    </recommendedName>
</protein>
<proteinExistence type="predicted"/>
<dbReference type="OrthoDB" id="10554149at2759"/>
<dbReference type="GO" id="GO:0008270">
    <property type="term" value="F:zinc ion binding"/>
    <property type="evidence" value="ECO:0007669"/>
    <property type="project" value="UniProtKB-KW"/>
</dbReference>
<organism evidence="4 5">
    <name type="scientific">Mucor circinelloides f. circinelloides (strain 1006PhL)</name>
    <name type="common">Mucormycosis agent</name>
    <name type="synonym">Calyptromyces circinelloides</name>
    <dbReference type="NCBI Taxonomy" id="1220926"/>
    <lineage>
        <taxon>Eukaryota</taxon>
        <taxon>Fungi</taxon>
        <taxon>Fungi incertae sedis</taxon>
        <taxon>Mucoromycota</taxon>
        <taxon>Mucoromycotina</taxon>
        <taxon>Mucoromycetes</taxon>
        <taxon>Mucorales</taxon>
        <taxon>Mucorineae</taxon>
        <taxon>Mucoraceae</taxon>
        <taxon>Mucor</taxon>
    </lineage>
</organism>
<dbReference type="InParanoid" id="S2JW38"/>
<evidence type="ECO:0000259" key="3">
    <source>
        <dbReference type="PROSITE" id="PS50157"/>
    </source>
</evidence>
<dbReference type="Proteomes" id="UP000014254">
    <property type="component" value="Unassembled WGS sequence"/>
</dbReference>
<accession>S2JW38</accession>
<dbReference type="PROSITE" id="PS00028">
    <property type="entry name" value="ZINC_FINGER_C2H2_1"/>
    <property type="match status" value="1"/>
</dbReference>
<keyword evidence="1" id="KW-0479">Metal-binding</keyword>
<keyword evidence="1" id="KW-0862">Zinc</keyword>